<name>A0A0G0QJH6_9BACT</name>
<evidence type="ECO:0000259" key="4">
    <source>
        <dbReference type="Pfam" id="PF01702"/>
    </source>
</evidence>
<dbReference type="Gene3D" id="3.20.20.105">
    <property type="entry name" value="Queuine tRNA-ribosyltransferase-like"/>
    <property type="match status" value="1"/>
</dbReference>
<feature type="domain" description="tRNA-guanine(15) transglycosylase-like" evidence="4">
    <location>
        <begin position="11"/>
        <end position="394"/>
    </location>
</feature>
<dbReference type="GO" id="GO:0008479">
    <property type="term" value="F:tRNA-guanosine(34) queuine transglycosylase activity"/>
    <property type="evidence" value="ECO:0007669"/>
    <property type="project" value="InterPro"/>
</dbReference>
<dbReference type="NCBIfam" id="TIGR00449">
    <property type="entry name" value="tgt_general"/>
    <property type="match status" value="1"/>
</dbReference>
<keyword evidence="2 5" id="KW-0808">Transferase</keyword>
<dbReference type="GO" id="GO:0005737">
    <property type="term" value="C:cytoplasm"/>
    <property type="evidence" value="ECO:0007669"/>
    <property type="project" value="TreeGrafter"/>
</dbReference>
<dbReference type="Proteomes" id="UP000034072">
    <property type="component" value="Unassembled WGS sequence"/>
</dbReference>
<comment type="caution">
    <text evidence="5">The sequence shown here is derived from an EMBL/GenBank/DDBJ whole genome shotgun (WGS) entry which is preliminary data.</text>
</comment>
<dbReference type="SUPFAM" id="SSF51713">
    <property type="entry name" value="tRNA-guanine transglycosylase"/>
    <property type="match status" value="1"/>
</dbReference>
<gene>
    <name evidence="5" type="ORF">UT75_C0008G0041</name>
</gene>
<dbReference type="GO" id="GO:0002099">
    <property type="term" value="P:tRNA wobble guanine modification"/>
    <property type="evidence" value="ECO:0007669"/>
    <property type="project" value="TreeGrafter"/>
</dbReference>
<dbReference type="Pfam" id="PF01702">
    <property type="entry name" value="TGT"/>
    <property type="match status" value="1"/>
</dbReference>
<evidence type="ECO:0000313" key="5">
    <source>
        <dbReference type="EMBL" id="KKR40519.1"/>
    </source>
</evidence>
<dbReference type="InterPro" id="IPR004803">
    <property type="entry name" value="TGT"/>
</dbReference>
<reference evidence="5 6" key="1">
    <citation type="journal article" date="2015" name="Nature">
        <title>rRNA introns, odd ribosomes, and small enigmatic genomes across a large radiation of phyla.</title>
        <authorList>
            <person name="Brown C.T."/>
            <person name="Hug L.A."/>
            <person name="Thomas B.C."/>
            <person name="Sharon I."/>
            <person name="Castelle C.J."/>
            <person name="Singh A."/>
            <person name="Wilkins M.J."/>
            <person name="Williams K.H."/>
            <person name="Banfield J.F."/>
        </authorList>
    </citation>
    <scope>NUCLEOTIDE SEQUENCE [LARGE SCALE GENOMIC DNA]</scope>
</reference>
<keyword evidence="3" id="KW-0819">tRNA processing</keyword>
<keyword evidence="1" id="KW-0328">Glycosyltransferase</keyword>
<accession>A0A0G0QJH6</accession>
<dbReference type="PANTHER" id="PTHR46499">
    <property type="entry name" value="QUEUINE TRNA-RIBOSYLTRANSFERASE"/>
    <property type="match status" value="1"/>
</dbReference>
<dbReference type="PATRIC" id="fig|1619033.3.peg.648"/>
<dbReference type="InterPro" id="IPR050076">
    <property type="entry name" value="ArchSynthase1/Queuine_TRR"/>
</dbReference>
<evidence type="ECO:0000256" key="3">
    <source>
        <dbReference type="ARBA" id="ARBA00022694"/>
    </source>
</evidence>
<evidence type="ECO:0000256" key="2">
    <source>
        <dbReference type="ARBA" id="ARBA00022679"/>
    </source>
</evidence>
<dbReference type="NCBIfam" id="TIGR00430">
    <property type="entry name" value="Q_tRNA_tgt"/>
    <property type="match status" value="1"/>
</dbReference>
<organism evidence="5 6">
    <name type="scientific">Candidatus Yanofskybacteria bacterium GW2011_GWE2_40_11</name>
    <dbReference type="NCBI Taxonomy" id="1619033"/>
    <lineage>
        <taxon>Bacteria</taxon>
        <taxon>Candidatus Yanofskyibacteriota</taxon>
    </lineage>
</organism>
<dbReference type="PANTHER" id="PTHR46499:SF1">
    <property type="entry name" value="QUEUINE TRNA-RIBOSYLTRANSFERASE"/>
    <property type="match status" value="1"/>
</dbReference>
<dbReference type="InterPro" id="IPR036511">
    <property type="entry name" value="TGT-like_sf"/>
</dbReference>
<protein>
    <submittedName>
        <fullName evidence="5">Queuine tRNA-ribosyltransferase</fullName>
    </submittedName>
</protein>
<evidence type="ECO:0000256" key="1">
    <source>
        <dbReference type="ARBA" id="ARBA00022676"/>
    </source>
</evidence>
<dbReference type="EMBL" id="LBXZ01000008">
    <property type="protein sequence ID" value="KKR40519.1"/>
    <property type="molecule type" value="Genomic_DNA"/>
</dbReference>
<sequence>MFKVIKTDDKTKARLGVLTTPHGVVNTPSYVFVGTYGSFRHLKPVDLKATNLQLIIANTFHLWEKATKNKLKEGFIHKSFGQSASWQVPIMTDSGGFQVLSLAFGDKNKVSKFMSDDIKTDMSNERTKIKITEKGVYFWYNDKKLFLGPKLSMDLQRKIGADIIFAFDHITSPHDNFAYNKKAVELTNKWAHICLKEHAKNQKDKKNKQALFGIVQGGIYPKLRQKSAKYIGSLPFEGFGIGGSYTKKQISEILKWVIPYLPEEKPRHLLGVGKIADIFEAVENGVDTFDCVIPTREARHGKLYIKTGYIDIRKGKYNGDKKIIEKGCGCFTCSKVTRAQIRELIKSPVREKNAVGQRWCLMHNMWFFNKLLEDIRKSISKGRFSEFKDKTLARLS</sequence>
<dbReference type="InterPro" id="IPR002616">
    <property type="entry name" value="tRNA_ribo_trans-like"/>
</dbReference>
<proteinExistence type="predicted"/>
<evidence type="ECO:0000313" key="6">
    <source>
        <dbReference type="Proteomes" id="UP000034072"/>
    </source>
</evidence>
<dbReference type="AlphaFoldDB" id="A0A0G0QJH6"/>